<dbReference type="VEuPathDB" id="FungiDB:SJAG_00398"/>
<proteinExistence type="predicted"/>
<evidence type="ECO:0000313" key="3">
    <source>
        <dbReference type="Proteomes" id="UP000001744"/>
    </source>
</evidence>
<evidence type="ECO:0000256" key="1">
    <source>
        <dbReference type="SAM" id="MobiDB-lite"/>
    </source>
</evidence>
<organism evidence="2 3">
    <name type="scientific">Schizosaccharomyces japonicus (strain yFS275 / FY16936)</name>
    <name type="common">Fission yeast</name>
    <dbReference type="NCBI Taxonomy" id="402676"/>
    <lineage>
        <taxon>Eukaryota</taxon>
        <taxon>Fungi</taxon>
        <taxon>Dikarya</taxon>
        <taxon>Ascomycota</taxon>
        <taxon>Taphrinomycotina</taxon>
        <taxon>Schizosaccharomycetes</taxon>
        <taxon>Schizosaccharomycetales</taxon>
        <taxon>Schizosaccharomycetaceae</taxon>
        <taxon>Schizosaccharomyces</taxon>
    </lineage>
</organism>
<keyword evidence="3" id="KW-1185">Reference proteome</keyword>
<dbReference type="EMBL" id="KE651166">
    <property type="protein sequence ID" value="EEB05388.1"/>
    <property type="molecule type" value="Genomic_DNA"/>
</dbReference>
<protein>
    <submittedName>
        <fullName evidence="2">Uncharacterized protein</fullName>
    </submittedName>
</protein>
<dbReference type="GeneID" id="7049547"/>
<dbReference type="JaponicusDB" id="SJAG_00398"/>
<evidence type="ECO:0000313" key="2">
    <source>
        <dbReference type="EMBL" id="EEB05388.1"/>
    </source>
</evidence>
<reference evidence="2 3" key="1">
    <citation type="journal article" date="2011" name="Science">
        <title>Comparative functional genomics of the fission yeasts.</title>
        <authorList>
            <person name="Rhind N."/>
            <person name="Chen Z."/>
            <person name="Yassour M."/>
            <person name="Thompson D.A."/>
            <person name="Haas B.J."/>
            <person name="Habib N."/>
            <person name="Wapinski I."/>
            <person name="Roy S."/>
            <person name="Lin M.F."/>
            <person name="Heiman D.I."/>
            <person name="Young S.K."/>
            <person name="Furuya K."/>
            <person name="Guo Y."/>
            <person name="Pidoux A."/>
            <person name="Chen H.M."/>
            <person name="Robbertse B."/>
            <person name="Goldberg J.M."/>
            <person name="Aoki K."/>
            <person name="Bayne E.H."/>
            <person name="Berlin A.M."/>
            <person name="Desjardins C.A."/>
            <person name="Dobbs E."/>
            <person name="Dukaj L."/>
            <person name="Fan L."/>
            <person name="FitzGerald M.G."/>
            <person name="French C."/>
            <person name="Gujja S."/>
            <person name="Hansen K."/>
            <person name="Keifenheim D."/>
            <person name="Levin J.Z."/>
            <person name="Mosher R.A."/>
            <person name="Mueller C.A."/>
            <person name="Pfiffner J."/>
            <person name="Priest M."/>
            <person name="Russ C."/>
            <person name="Smialowska A."/>
            <person name="Swoboda P."/>
            <person name="Sykes S.M."/>
            <person name="Vaughn M."/>
            <person name="Vengrova S."/>
            <person name="Yoder R."/>
            <person name="Zeng Q."/>
            <person name="Allshire R."/>
            <person name="Baulcombe D."/>
            <person name="Birren B.W."/>
            <person name="Brown W."/>
            <person name="Ekwall K."/>
            <person name="Kellis M."/>
            <person name="Leatherwood J."/>
            <person name="Levin H."/>
            <person name="Margalit H."/>
            <person name="Martienssen R."/>
            <person name="Nieduszynski C.A."/>
            <person name="Spatafora J.W."/>
            <person name="Friedman N."/>
            <person name="Dalgaard J.Z."/>
            <person name="Baumann P."/>
            <person name="Niki H."/>
            <person name="Regev A."/>
            <person name="Nusbaum C."/>
        </authorList>
    </citation>
    <scope>NUCLEOTIDE SEQUENCE [LARGE SCALE GENOMIC DNA]</scope>
    <source>
        <strain evidence="3">yFS275 / FY16936</strain>
    </source>
</reference>
<dbReference type="HOGENOM" id="CLU_2005235_0_0_1"/>
<dbReference type="Proteomes" id="UP000001744">
    <property type="component" value="Unassembled WGS sequence"/>
</dbReference>
<sequence>MSFYRLAVQVSRQSIISSSALARTSSSRALLHAAHTASSYTASRSFTGAATRLQSMNRRVYIMEDQYADAVREATQKLGVNSTFVGSESEQFRNLEKRELRNNLDSPTWGCEQNRSPLRAAQDA</sequence>
<dbReference type="AlphaFoldDB" id="B6JVI7"/>
<name>B6JVI7_SCHJY</name>
<gene>
    <name evidence="2" type="ORF">SJAG_00398</name>
</gene>
<dbReference type="RefSeq" id="XP_002171681.1">
    <property type="nucleotide sequence ID" value="XM_002171645.2"/>
</dbReference>
<accession>B6JVI7</accession>
<feature type="region of interest" description="Disordered" evidence="1">
    <location>
        <begin position="104"/>
        <end position="124"/>
    </location>
</feature>
<feature type="compositionally biased region" description="Polar residues" evidence="1">
    <location>
        <begin position="104"/>
        <end position="116"/>
    </location>
</feature>